<feature type="compositionally biased region" description="Polar residues" evidence="1">
    <location>
        <begin position="72"/>
        <end position="83"/>
    </location>
</feature>
<reference evidence="2 3" key="1">
    <citation type="submission" date="2018-08" db="EMBL/GenBank/DDBJ databases">
        <title>Genome and evolution of the arbuscular mycorrhizal fungus Diversispora epigaea (formerly Glomus versiforme) and its bacterial endosymbionts.</title>
        <authorList>
            <person name="Sun X."/>
            <person name="Fei Z."/>
            <person name="Harrison M."/>
        </authorList>
    </citation>
    <scope>NUCLEOTIDE SEQUENCE [LARGE SCALE GENOMIC DNA]</scope>
    <source>
        <strain evidence="2 3">IT104</strain>
    </source>
</reference>
<feature type="compositionally biased region" description="Polar residues" evidence="1">
    <location>
        <begin position="203"/>
        <end position="219"/>
    </location>
</feature>
<evidence type="ECO:0000256" key="1">
    <source>
        <dbReference type="SAM" id="MobiDB-lite"/>
    </source>
</evidence>
<protein>
    <submittedName>
        <fullName evidence="2">Uncharacterized protein</fullName>
    </submittedName>
</protein>
<feature type="region of interest" description="Disordered" evidence="1">
    <location>
        <begin position="168"/>
        <end position="233"/>
    </location>
</feature>
<keyword evidence="3" id="KW-1185">Reference proteome</keyword>
<evidence type="ECO:0000313" key="2">
    <source>
        <dbReference type="EMBL" id="RHZ85029.1"/>
    </source>
</evidence>
<dbReference type="EMBL" id="PQFF01000069">
    <property type="protein sequence ID" value="RHZ85029.1"/>
    <property type="molecule type" value="Genomic_DNA"/>
</dbReference>
<dbReference type="Proteomes" id="UP000266861">
    <property type="component" value="Unassembled WGS sequence"/>
</dbReference>
<feature type="region of interest" description="Disordered" evidence="1">
    <location>
        <begin position="71"/>
        <end position="98"/>
    </location>
</feature>
<comment type="caution">
    <text evidence="2">The sequence shown here is derived from an EMBL/GenBank/DDBJ whole genome shotgun (WGS) entry which is preliminary data.</text>
</comment>
<dbReference type="AlphaFoldDB" id="A0A397J9K7"/>
<dbReference type="OrthoDB" id="2436618at2759"/>
<evidence type="ECO:0000313" key="3">
    <source>
        <dbReference type="Proteomes" id="UP000266861"/>
    </source>
</evidence>
<feature type="compositionally biased region" description="Basic and acidic residues" evidence="1">
    <location>
        <begin position="170"/>
        <end position="197"/>
    </location>
</feature>
<feature type="compositionally biased region" description="Basic and acidic residues" evidence="1">
    <location>
        <begin position="84"/>
        <end position="95"/>
    </location>
</feature>
<gene>
    <name evidence="2" type="ORF">Glove_73g7</name>
</gene>
<proteinExistence type="predicted"/>
<accession>A0A397J9K7</accession>
<name>A0A397J9K7_9GLOM</name>
<sequence length="416" mass="47011">MANTQSKNDELEEQISKLIVENTDLKKKLANAEARNDELKQIIEENIKRDDRIKELEQKNMELETRFAILEQGSTVDGQPQNNSRDKSAGTKKAELSSFPTQLPLLSKNASDEAKSEEVSAVVVADSQVVRLEHYKPDCKINDAVPFINSKTTEDIAIDEFLGEVHKKRVSDSIRQRKHEEKLRAQDSLPEEERPQDLDSDAQLRNSTSSEVLANSDASTVPPEGKTYNETNSKCKKSVGKLKQELFTPELSSQEPTIDQNHVTEISETLCPGKVTSGDNSSLDETSQHLAQLCDSAFDAEDRANRANQKEILCWSLYAKDFRIQLNGIIENSESKIGEKKARSLLYDSITEQLNLLRRQRSQELGLQLRNISRDSLRKKTQRAEKVYKFFEKVGLDKIGYVKSYSATSISELTDE</sequence>
<organism evidence="2 3">
    <name type="scientific">Diversispora epigaea</name>
    <dbReference type="NCBI Taxonomy" id="1348612"/>
    <lineage>
        <taxon>Eukaryota</taxon>
        <taxon>Fungi</taxon>
        <taxon>Fungi incertae sedis</taxon>
        <taxon>Mucoromycota</taxon>
        <taxon>Glomeromycotina</taxon>
        <taxon>Glomeromycetes</taxon>
        <taxon>Diversisporales</taxon>
        <taxon>Diversisporaceae</taxon>
        <taxon>Diversispora</taxon>
    </lineage>
</organism>